<gene>
    <name evidence="1" type="ORF">M408DRAFT_10036</name>
</gene>
<dbReference type="AlphaFoldDB" id="A0A0C3ANQ0"/>
<dbReference type="HOGENOM" id="CLU_510142_0_0_1"/>
<proteinExistence type="predicted"/>
<dbReference type="SUPFAM" id="SSF52047">
    <property type="entry name" value="RNI-like"/>
    <property type="match status" value="1"/>
</dbReference>
<reference evidence="1 2" key="1">
    <citation type="submission" date="2014-04" db="EMBL/GenBank/DDBJ databases">
        <authorList>
            <consortium name="DOE Joint Genome Institute"/>
            <person name="Kuo A."/>
            <person name="Zuccaro A."/>
            <person name="Kohler A."/>
            <person name="Nagy L.G."/>
            <person name="Floudas D."/>
            <person name="Copeland A."/>
            <person name="Barry K.W."/>
            <person name="Cichocki N."/>
            <person name="Veneault-Fourrey C."/>
            <person name="LaButti K."/>
            <person name="Lindquist E.A."/>
            <person name="Lipzen A."/>
            <person name="Lundell T."/>
            <person name="Morin E."/>
            <person name="Murat C."/>
            <person name="Sun H."/>
            <person name="Tunlid A."/>
            <person name="Henrissat B."/>
            <person name="Grigoriev I.V."/>
            <person name="Hibbett D.S."/>
            <person name="Martin F."/>
            <person name="Nordberg H.P."/>
            <person name="Cantor M.N."/>
            <person name="Hua S.X."/>
        </authorList>
    </citation>
    <scope>NUCLEOTIDE SEQUENCE [LARGE SCALE GENOMIC DNA]</scope>
    <source>
        <strain evidence="1 2">MAFF 305830</strain>
    </source>
</reference>
<keyword evidence="2" id="KW-1185">Reference proteome</keyword>
<evidence type="ECO:0000313" key="2">
    <source>
        <dbReference type="Proteomes" id="UP000054097"/>
    </source>
</evidence>
<dbReference type="Gene3D" id="3.80.10.10">
    <property type="entry name" value="Ribonuclease Inhibitor"/>
    <property type="match status" value="1"/>
</dbReference>
<dbReference type="Proteomes" id="UP000054097">
    <property type="component" value="Unassembled WGS sequence"/>
</dbReference>
<dbReference type="EMBL" id="KN824308">
    <property type="protein sequence ID" value="KIM26200.1"/>
    <property type="molecule type" value="Genomic_DNA"/>
</dbReference>
<protein>
    <submittedName>
        <fullName evidence="1">Uncharacterized protein</fullName>
    </submittedName>
</protein>
<dbReference type="InterPro" id="IPR032675">
    <property type="entry name" value="LRR_dom_sf"/>
</dbReference>
<reference evidence="2" key="2">
    <citation type="submission" date="2015-01" db="EMBL/GenBank/DDBJ databases">
        <title>Evolutionary Origins and Diversification of the Mycorrhizal Mutualists.</title>
        <authorList>
            <consortium name="DOE Joint Genome Institute"/>
            <consortium name="Mycorrhizal Genomics Consortium"/>
            <person name="Kohler A."/>
            <person name="Kuo A."/>
            <person name="Nagy L.G."/>
            <person name="Floudas D."/>
            <person name="Copeland A."/>
            <person name="Barry K.W."/>
            <person name="Cichocki N."/>
            <person name="Veneault-Fourrey C."/>
            <person name="LaButti K."/>
            <person name="Lindquist E.A."/>
            <person name="Lipzen A."/>
            <person name="Lundell T."/>
            <person name="Morin E."/>
            <person name="Murat C."/>
            <person name="Riley R."/>
            <person name="Ohm R."/>
            <person name="Sun H."/>
            <person name="Tunlid A."/>
            <person name="Henrissat B."/>
            <person name="Grigoriev I.V."/>
            <person name="Hibbett D.S."/>
            <person name="Martin F."/>
        </authorList>
    </citation>
    <scope>NUCLEOTIDE SEQUENCE [LARGE SCALE GENOMIC DNA]</scope>
    <source>
        <strain evidence="2">MAFF 305830</strain>
    </source>
</reference>
<name>A0A0C3ANQ0_SERVB</name>
<accession>A0A0C3ANQ0</accession>
<sequence length="534" mass="60791">MNAPCLEEVVVHSRINSHNLDIPEPSRIHSKSLGWKRLRWMTGPAQGVFEIIHRLSNLINLEISVNGQMLSALFLWLGEMKCLTHLLLGLGSTCSNFQAPANPHVSTTINTLDLIFSYYGSQADRDIADLLFLCCPNTTRLSLFPSDRSSIRIYTSASGFKRLKTMHISPGWWDDEDMSEKKMTSSDIPASFADSVENLSYFASLDVLKLLFPQRVPKVKHLTLDITDHGELVLDPLRWPDMETLTVSRRLEMVWSTGIFRHLSSISVYNSVQVLNWKDPWTPKNVTMICRDIALYLDHFPSLRKLRLEVCPEWDILLILLVRRNIRSTPGIPAITTLEISTRCPPLLIECFKAVIQGIPTTLPTYYELSLAGTLEIARDPSVPGCVTCHRALKICGDIKGQRAARYRRTSWLPSQHIEYPEDESEILRTWETRADQWYPFERAPRANICETQFEMMYDSFNMSIGSKRLVMLLIGLTMPFRGVLSLKLQAKLLLPADCEDIAGPLAYLYCTLLKKSTKTVGCVKRSNTFMVQY</sequence>
<evidence type="ECO:0000313" key="1">
    <source>
        <dbReference type="EMBL" id="KIM26200.1"/>
    </source>
</evidence>
<dbReference type="OrthoDB" id="3318315at2759"/>
<organism evidence="1 2">
    <name type="scientific">Serendipita vermifera MAFF 305830</name>
    <dbReference type="NCBI Taxonomy" id="933852"/>
    <lineage>
        <taxon>Eukaryota</taxon>
        <taxon>Fungi</taxon>
        <taxon>Dikarya</taxon>
        <taxon>Basidiomycota</taxon>
        <taxon>Agaricomycotina</taxon>
        <taxon>Agaricomycetes</taxon>
        <taxon>Sebacinales</taxon>
        <taxon>Serendipitaceae</taxon>
        <taxon>Serendipita</taxon>
    </lineage>
</organism>